<protein>
    <submittedName>
        <fullName evidence="1">Uncharacterized protein</fullName>
    </submittedName>
</protein>
<comment type="caution">
    <text evidence="1">The sequence shown here is derived from an EMBL/GenBank/DDBJ whole genome shotgun (WGS) entry which is preliminary data.</text>
</comment>
<name>A0A9K3P8H8_9STRA</name>
<evidence type="ECO:0000313" key="1">
    <source>
        <dbReference type="EMBL" id="KAG7338383.1"/>
    </source>
</evidence>
<dbReference type="AlphaFoldDB" id="A0A9K3P8H8"/>
<reference evidence="1" key="1">
    <citation type="journal article" date="2021" name="Sci. Rep.">
        <title>Diploid genomic architecture of Nitzschia inconspicua, an elite biomass production diatom.</title>
        <authorList>
            <person name="Oliver A."/>
            <person name="Podell S."/>
            <person name="Pinowska A."/>
            <person name="Traller J.C."/>
            <person name="Smith S.R."/>
            <person name="McClure R."/>
            <person name="Beliaev A."/>
            <person name="Bohutskyi P."/>
            <person name="Hill E.A."/>
            <person name="Rabines A."/>
            <person name="Zheng H."/>
            <person name="Allen L.Z."/>
            <person name="Kuo A."/>
            <person name="Grigoriev I.V."/>
            <person name="Allen A.E."/>
            <person name="Hazlebeck D."/>
            <person name="Allen E.E."/>
        </authorList>
    </citation>
    <scope>NUCLEOTIDE SEQUENCE</scope>
    <source>
        <strain evidence="1">Hildebrandi</strain>
    </source>
</reference>
<organism evidence="1 2">
    <name type="scientific">Nitzschia inconspicua</name>
    <dbReference type="NCBI Taxonomy" id="303405"/>
    <lineage>
        <taxon>Eukaryota</taxon>
        <taxon>Sar</taxon>
        <taxon>Stramenopiles</taxon>
        <taxon>Ochrophyta</taxon>
        <taxon>Bacillariophyta</taxon>
        <taxon>Bacillariophyceae</taxon>
        <taxon>Bacillariophycidae</taxon>
        <taxon>Bacillariales</taxon>
        <taxon>Bacillariaceae</taxon>
        <taxon>Nitzschia</taxon>
    </lineage>
</organism>
<sequence>MKPHQYNCASISPILYLRHFVDRETVTLSLNDVEEENEDEGIDGVDDDSVEDAFEASVLTEAVLKRDRDLVGNEDDDVFSLQMPTPSVVLTLTPLT</sequence>
<proteinExistence type="predicted"/>
<evidence type="ECO:0000313" key="2">
    <source>
        <dbReference type="Proteomes" id="UP000693970"/>
    </source>
</evidence>
<gene>
    <name evidence="1" type="ORF">IV203_011055</name>
</gene>
<keyword evidence="2" id="KW-1185">Reference proteome</keyword>
<reference evidence="1" key="2">
    <citation type="submission" date="2021-04" db="EMBL/GenBank/DDBJ databases">
        <authorList>
            <person name="Podell S."/>
        </authorList>
    </citation>
    <scope>NUCLEOTIDE SEQUENCE</scope>
    <source>
        <strain evidence="1">Hildebrandi</strain>
    </source>
</reference>
<dbReference type="EMBL" id="JAGRRH010000058">
    <property type="protein sequence ID" value="KAG7338383.1"/>
    <property type="molecule type" value="Genomic_DNA"/>
</dbReference>
<accession>A0A9K3P8H8</accession>
<dbReference type="Proteomes" id="UP000693970">
    <property type="component" value="Unassembled WGS sequence"/>
</dbReference>